<dbReference type="InterPro" id="IPR045864">
    <property type="entry name" value="aa-tRNA-synth_II/BPL/LPL"/>
</dbReference>
<dbReference type="Proteomes" id="UP001597371">
    <property type="component" value="Unassembled WGS sequence"/>
</dbReference>
<evidence type="ECO:0000313" key="9">
    <source>
        <dbReference type="EMBL" id="MFD2236045.1"/>
    </source>
</evidence>
<dbReference type="Pfam" id="PF01336">
    <property type="entry name" value="tRNA_anti-codon"/>
    <property type="match status" value="1"/>
</dbReference>
<dbReference type="InterPro" id="IPR012340">
    <property type="entry name" value="NA-bd_OB-fold"/>
</dbReference>
<comment type="caution">
    <text evidence="9">The sequence shown here is derived from an EMBL/GenBank/DDBJ whole genome shotgun (WGS) entry which is preliminary data.</text>
</comment>
<evidence type="ECO:0000259" key="8">
    <source>
        <dbReference type="PROSITE" id="PS50862"/>
    </source>
</evidence>
<feature type="binding site" evidence="7">
    <location>
        <position position="175"/>
    </location>
    <ligand>
        <name>L-aspartate</name>
        <dbReference type="ChEBI" id="CHEBI:29991"/>
    </ligand>
</feature>
<dbReference type="Gene3D" id="3.30.1360.30">
    <property type="entry name" value="GAD-like domain"/>
    <property type="match status" value="1"/>
</dbReference>
<evidence type="ECO:0000256" key="7">
    <source>
        <dbReference type="HAMAP-Rule" id="MF_00044"/>
    </source>
</evidence>
<keyword evidence="7" id="KW-0963">Cytoplasm</keyword>
<dbReference type="SUPFAM" id="SSF55261">
    <property type="entry name" value="GAD domain-like"/>
    <property type="match status" value="1"/>
</dbReference>
<accession>A0ABW5CFM1</accession>
<evidence type="ECO:0000256" key="4">
    <source>
        <dbReference type="ARBA" id="ARBA00022840"/>
    </source>
</evidence>
<keyword evidence="6 7" id="KW-0030">Aminoacyl-tRNA synthetase</keyword>
<dbReference type="EC" id="6.1.1.23" evidence="7"/>
<dbReference type="Gene3D" id="3.30.930.10">
    <property type="entry name" value="Bira Bifunctional Protein, Domain 2"/>
    <property type="match status" value="1"/>
</dbReference>
<dbReference type="SUPFAM" id="SSF50249">
    <property type="entry name" value="Nucleic acid-binding proteins"/>
    <property type="match status" value="1"/>
</dbReference>
<dbReference type="InterPro" id="IPR004524">
    <property type="entry name" value="Asp-tRNA-ligase_1"/>
</dbReference>
<dbReference type="PANTHER" id="PTHR22594:SF5">
    <property type="entry name" value="ASPARTATE--TRNA LIGASE, MITOCHONDRIAL"/>
    <property type="match status" value="1"/>
</dbReference>
<dbReference type="CDD" id="cd00777">
    <property type="entry name" value="AspRS_core"/>
    <property type="match status" value="1"/>
</dbReference>
<dbReference type="InterPro" id="IPR004115">
    <property type="entry name" value="GAD-like_sf"/>
</dbReference>
<protein>
    <recommendedName>
        <fullName evidence="7">Aspartate--tRNA(Asp/Asn) ligase</fullName>
        <ecNumber evidence="7">6.1.1.23</ecNumber>
    </recommendedName>
    <alternativeName>
        <fullName evidence="7">Aspartyl-tRNA synthetase</fullName>
        <shortName evidence="7">AspRS</shortName>
    </alternativeName>
    <alternativeName>
        <fullName evidence="7">Non-discriminating aspartyl-tRNA synthetase</fullName>
        <shortName evidence="7">ND-AspRS</shortName>
    </alternativeName>
</protein>
<dbReference type="InterPro" id="IPR006195">
    <property type="entry name" value="aa-tRNA-synth_II"/>
</dbReference>
<gene>
    <name evidence="7 9" type="primary">aspS</name>
    <name evidence="9" type="ORF">ACFSKQ_01025</name>
</gene>
<dbReference type="InterPro" id="IPR004365">
    <property type="entry name" value="NA-bd_OB_tRNA"/>
</dbReference>
<sequence>MHRYRSHTCAALRKDDVGSNVRLSGWVHRVRDHGGLLFIDLRDHYGLTQIVVDPDSPAFKVAESVRGEWVIRVDGEVKARSPETVNARLPTGEIELFAREIEVLSQARELPLPVFGEPDYPEDIRLTYRFLDLRRETLHRNIVRRTQIIAAMRRRMAEAGFTEFSTPILTASSPEGARDFLVPSRIHQGRFYALPQAPQQYKQLIMMSGFDRYFQIAPCFRDEDPRADRLPGEFYQLDLEMSFIEQEDVFQTMEPVIRSIFEEFADGKPVSQSFRRIPYAEAMAKYGSDKPDLRNPIEMSPVTEHFAGSGFKVFANMIASDPKVQVWAIPAKTGGSRAFCDRMNSWAQGEGQPGLGYIFWREEEGKVTGAGPLAKNIGEERTEAVRVQLGLEAGDACFFVAGLPEKFVDFAGSARTRVGEELDLVDRDRFELAWIVDFPFYEWNEDEKKVDFSHNPFSMPQGGIEALEGQEPLTIKAFQYDIVCNGFEIASGGIRNHLPETMVKAFEVAGYTRQDVEERFGALYRAFQYGPPPHGGMAAGIDRIVMLLCGVRNLREITMFPMNQQAHDLLMNAPAEASPAQMRELGLRVIPSAPKA</sequence>
<dbReference type="Pfam" id="PF02938">
    <property type="entry name" value="GAD"/>
    <property type="match status" value="1"/>
</dbReference>
<evidence type="ECO:0000256" key="2">
    <source>
        <dbReference type="ARBA" id="ARBA00022598"/>
    </source>
</evidence>
<dbReference type="NCBIfam" id="TIGR00459">
    <property type="entry name" value="aspS_bact"/>
    <property type="match status" value="1"/>
</dbReference>
<feature type="binding site" evidence="7">
    <location>
        <begin position="221"/>
        <end position="223"/>
    </location>
    <ligand>
        <name>ATP</name>
        <dbReference type="ChEBI" id="CHEBI:30616"/>
    </ligand>
</feature>
<keyword evidence="10" id="KW-1185">Reference proteome</keyword>
<dbReference type="Gene3D" id="2.40.50.140">
    <property type="entry name" value="Nucleic acid-binding proteins"/>
    <property type="match status" value="1"/>
</dbReference>
<dbReference type="InterPro" id="IPR004364">
    <property type="entry name" value="Aa-tRNA-synt_II"/>
</dbReference>
<dbReference type="InterPro" id="IPR029351">
    <property type="entry name" value="GAD_dom"/>
</dbReference>
<feature type="binding site" evidence="7">
    <location>
        <begin position="540"/>
        <end position="543"/>
    </location>
    <ligand>
        <name>ATP</name>
        <dbReference type="ChEBI" id="CHEBI:30616"/>
    </ligand>
</feature>
<dbReference type="GO" id="GO:0004815">
    <property type="term" value="F:aspartate-tRNA ligase activity"/>
    <property type="evidence" value="ECO:0007669"/>
    <property type="project" value="UniProtKB-EC"/>
</dbReference>
<name>A0ABW5CFM1_9HYPH</name>
<feature type="region of interest" description="Aspartate" evidence="7">
    <location>
        <begin position="199"/>
        <end position="202"/>
    </location>
</feature>
<keyword evidence="2 7" id="KW-0436">Ligase</keyword>
<feature type="binding site" evidence="7">
    <location>
        <position position="488"/>
    </location>
    <ligand>
        <name>ATP</name>
        <dbReference type="ChEBI" id="CHEBI:30616"/>
    </ligand>
</feature>
<evidence type="ECO:0000256" key="3">
    <source>
        <dbReference type="ARBA" id="ARBA00022741"/>
    </source>
</evidence>
<reference evidence="10" key="1">
    <citation type="journal article" date="2019" name="Int. J. Syst. Evol. Microbiol.">
        <title>The Global Catalogue of Microorganisms (GCM) 10K type strain sequencing project: providing services to taxonomists for standard genome sequencing and annotation.</title>
        <authorList>
            <consortium name="The Broad Institute Genomics Platform"/>
            <consortium name="The Broad Institute Genome Sequencing Center for Infectious Disease"/>
            <person name="Wu L."/>
            <person name="Ma J."/>
        </authorList>
    </citation>
    <scope>NUCLEOTIDE SEQUENCE [LARGE SCALE GENOMIC DNA]</scope>
    <source>
        <strain evidence="10">ZS-35-S2</strain>
    </source>
</reference>
<comment type="subunit">
    <text evidence="7">Homodimer.</text>
</comment>
<dbReference type="InterPro" id="IPR047090">
    <property type="entry name" value="AspRS_core"/>
</dbReference>
<comment type="function">
    <text evidence="7">Aspartyl-tRNA synthetase with relaxed tRNA specificity since it is able to aspartylate not only its cognate tRNA(Asp) but also tRNA(Asn). Reaction proceeds in two steps: L-aspartate is first activated by ATP to form Asp-AMP and then transferred to the acceptor end of tRNA(Asp/Asn).</text>
</comment>
<dbReference type="PANTHER" id="PTHR22594">
    <property type="entry name" value="ASPARTYL/LYSYL-TRNA SYNTHETASE"/>
    <property type="match status" value="1"/>
</dbReference>
<dbReference type="RefSeq" id="WP_209736019.1">
    <property type="nucleotide sequence ID" value="NZ_CP072611.1"/>
</dbReference>
<dbReference type="Pfam" id="PF00152">
    <property type="entry name" value="tRNA-synt_2"/>
    <property type="match status" value="1"/>
</dbReference>
<feature type="site" description="Important for tRNA non-discrimination" evidence="7">
    <location>
        <position position="33"/>
    </location>
</feature>
<dbReference type="PRINTS" id="PR01042">
    <property type="entry name" value="TRNASYNTHASP"/>
</dbReference>
<dbReference type="HAMAP" id="MF_00044">
    <property type="entry name" value="Asp_tRNA_synth_type1"/>
    <property type="match status" value="1"/>
</dbReference>
<comment type="similarity">
    <text evidence="1 7">Belongs to the class-II aminoacyl-tRNA synthetase family. Type 1 subfamily.</text>
</comment>
<evidence type="ECO:0000256" key="6">
    <source>
        <dbReference type="ARBA" id="ARBA00023146"/>
    </source>
</evidence>
<dbReference type="InterPro" id="IPR002312">
    <property type="entry name" value="Asp/Asn-tRNA-synth_IIb"/>
</dbReference>
<comment type="subcellular location">
    <subcellularLocation>
        <location evidence="7">Cytoplasm</location>
    </subcellularLocation>
</comment>
<evidence type="ECO:0000256" key="5">
    <source>
        <dbReference type="ARBA" id="ARBA00022917"/>
    </source>
</evidence>
<proteinExistence type="inferred from homology"/>
<keyword evidence="3 7" id="KW-0547">Nucleotide-binding</keyword>
<evidence type="ECO:0000256" key="1">
    <source>
        <dbReference type="ARBA" id="ARBA00006303"/>
    </source>
</evidence>
<feature type="binding site" evidence="7">
    <location>
        <position position="221"/>
    </location>
    <ligand>
        <name>L-aspartate</name>
        <dbReference type="ChEBI" id="CHEBI:29991"/>
    </ligand>
</feature>
<comment type="catalytic activity">
    <reaction evidence="7">
        <text>tRNA(Asx) + L-aspartate + ATP = L-aspartyl-tRNA(Asx) + AMP + diphosphate</text>
        <dbReference type="Rhea" id="RHEA:18349"/>
        <dbReference type="Rhea" id="RHEA-COMP:9710"/>
        <dbReference type="Rhea" id="RHEA-COMP:9711"/>
        <dbReference type="ChEBI" id="CHEBI:29991"/>
        <dbReference type="ChEBI" id="CHEBI:30616"/>
        <dbReference type="ChEBI" id="CHEBI:33019"/>
        <dbReference type="ChEBI" id="CHEBI:78442"/>
        <dbReference type="ChEBI" id="CHEBI:78516"/>
        <dbReference type="ChEBI" id="CHEBI:456215"/>
        <dbReference type="EC" id="6.1.1.23"/>
    </reaction>
</comment>
<feature type="binding site" evidence="7">
    <location>
        <position position="454"/>
    </location>
    <ligand>
        <name>L-aspartate</name>
        <dbReference type="ChEBI" id="CHEBI:29991"/>
    </ligand>
</feature>
<feature type="domain" description="Aminoacyl-transfer RNA synthetases class-II family profile" evidence="8">
    <location>
        <begin position="145"/>
        <end position="561"/>
    </location>
</feature>
<dbReference type="SUPFAM" id="SSF55681">
    <property type="entry name" value="Class II aaRS and biotin synthetases"/>
    <property type="match status" value="1"/>
</dbReference>
<keyword evidence="5 7" id="KW-0648">Protein biosynthesis</keyword>
<evidence type="ECO:0000313" key="10">
    <source>
        <dbReference type="Proteomes" id="UP001597371"/>
    </source>
</evidence>
<dbReference type="NCBIfam" id="NF001750">
    <property type="entry name" value="PRK00476.1"/>
    <property type="match status" value="1"/>
</dbReference>
<comment type="caution">
    <text evidence="7">Lacks conserved residue(s) required for the propagation of feature annotation.</text>
</comment>
<dbReference type="PROSITE" id="PS50862">
    <property type="entry name" value="AA_TRNA_LIGASE_II"/>
    <property type="match status" value="1"/>
</dbReference>
<feature type="binding site" evidence="7">
    <location>
        <position position="495"/>
    </location>
    <ligand>
        <name>L-aspartate</name>
        <dbReference type="ChEBI" id="CHEBI:29991"/>
    </ligand>
</feature>
<organism evidence="9 10">
    <name type="scientific">Aureimonas populi</name>
    <dbReference type="NCBI Taxonomy" id="1701758"/>
    <lineage>
        <taxon>Bacteria</taxon>
        <taxon>Pseudomonadati</taxon>
        <taxon>Pseudomonadota</taxon>
        <taxon>Alphaproteobacteria</taxon>
        <taxon>Hyphomicrobiales</taxon>
        <taxon>Aurantimonadaceae</taxon>
        <taxon>Aureimonas</taxon>
    </lineage>
</organism>
<dbReference type="CDD" id="cd04317">
    <property type="entry name" value="EcAspRS_like_N"/>
    <property type="match status" value="1"/>
</dbReference>
<keyword evidence="4 7" id="KW-0067">ATP-binding</keyword>
<dbReference type="InterPro" id="IPR047089">
    <property type="entry name" value="Asp-tRNA-ligase_1_N"/>
</dbReference>
<dbReference type="EMBL" id="JBHUIJ010000002">
    <property type="protein sequence ID" value="MFD2236045.1"/>
    <property type="molecule type" value="Genomic_DNA"/>
</dbReference>